<evidence type="ECO:0000313" key="1">
    <source>
        <dbReference type="EMBL" id="OXG13001.1"/>
    </source>
</evidence>
<dbReference type="AlphaFoldDB" id="A0A854Q6S6"/>
<proteinExistence type="predicted"/>
<accession>A0A854Q6S6</accession>
<dbReference type="Proteomes" id="UP000199727">
    <property type="component" value="Unassembled WGS sequence"/>
</dbReference>
<protein>
    <submittedName>
        <fullName evidence="1">Uncharacterized protein</fullName>
    </submittedName>
</protein>
<gene>
    <name evidence="1" type="ORF">C361_06190</name>
</gene>
<comment type="caution">
    <text evidence="1">The sequence shown here is derived from an EMBL/GenBank/DDBJ whole genome shotgun (WGS) entry which is preliminary data.</text>
</comment>
<sequence length="88" mass="9550">MSDITTTATPESPVAPADAALATQTDDVEMTYPPMTPVPVTIDETTVLVQPWFLQELEALHLDLSTQTLATYGIAPDSLPDFKRDSFP</sequence>
<name>A0A854Q6S6_CRYNE</name>
<dbReference type="EMBL" id="AMKT01000083">
    <property type="protein sequence ID" value="OXG13001.1"/>
    <property type="molecule type" value="Genomic_DNA"/>
</dbReference>
<organism evidence="1 2">
    <name type="scientific">Cryptococcus neoformans Tu259-1</name>
    <dbReference type="NCBI Taxonomy" id="1230072"/>
    <lineage>
        <taxon>Eukaryota</taxon>
        <taxon>Fungi</taxon>
        <taxon>Dikarya</taxon>
        <taxon>Basidiomycota</taxon>
        <taxon>Agaricomycotina</taxon>
        <taxon>Tremellomycetes</taxon>
        <taxon>Tremellales</taxon>
        <taxon>Cryptococcaceae</taxon>
        <taxon>Cryptococcus</taxon>
        <taxon>Cryptococcus neoformans species complex</taxon>
    </lineage>
</organism>
<evidence type="ECO:0000313" key="2">
    <source>
        <dbReference type="Proteomes" id="UP000199727"/>
    </source>
</evidence>
<reference evidence="1 2" key="1">
    <citation type="submission" date="2017-06" db="EMBL/GenBank/DDBJ databases">
        <title>Global population genomics of the pathogenic fungus Cryptococcus neoformans var. grubii.</title>
        <authorList>
            <person name="Cuomo C."/>
            <person name="Litvintseva A."/>
            <person name="Chen Y."/>
            <person name="Young S."/>
            <person name="Zeng Q."/>
            <person name="Chapman S."/>
            <person name="Gujja S."/>
            <person name="Saif S."/>
            <person name="Birren B."/>
        </authorList>
    </citation>
    <scope>NUCLEOTIDE SEQUENCE [LARGE SCALE GENOMIC DNA]</scope>
    <source>
        <strain evidence="1 2">Tu259-1</strain>
    </source>
</reference>